<gene>
    <name evidence="2" type="ORF">UY3_13447</name>
</gene>
<dbReference type="AlphaFoldDB" id="M7AVE2"/>
<organism evidence="2 3">
    <name type="scientific">Chelonia mydas</name>
    <name type="common">Green sea-turtle</name>
    <name type="synonym">Chelonia agassizi</name>
    <dbReference type="NCBI Taxonomy" id="8469"/>
    <lineage>
        <taxon>Eukaryota</taxon>
        <taxon>Metazoa</taxon>
        <taxon>Chordata</taxon>
        <taxon>Craniata</taxon>
        <taxon>Vertebrata</taxon>
        <taxon>Euteleostomi</taxon>
        <taxon>Archelosauria</taxon>
        <taxon>Testudinata</taxon>
        <taxon>Testudines</taxon>
        <taxon>Cryptodira</taxon>
        <taxon>Durocryptodira</taxon>
        <taxon>Americhelydia</taxon>
        <taxon>Chelonioidea</taxon>
        <taxon>Cheloniidae</taxon>
        <taxon>Chelonia</taxon>
    </lineage>
</organism>
<feature type="region of interest" description="Disordered" evidence="1">
    <location>
        <begin position="1"/>
        <end position="64"/>
    </location>
</feature>
<keyword evidence="3" id="KW-1185">Reference proteome</keyword>
<feature type="compositionally biased region" description="Basic and acidic residues" evidence="1">
    <location>
        <begin position="1"/>
        <end position="10"/>
    </location>
</feature>
<evidence type="ECO:0000313" key="2">
    <source>
        <dbReference type="EMBL" id="EMP29436.1"/>
    </source>
</evidence>
<dbReference type="EMBL" id="KB556126">
    <property type="protein sequence ID" value="EMP29436.1"/>
    <property type="molecule type" value="Genomic_DNA"/>
</dbReference>
<sequence>MKDQETDHRYGAGSSADATQPSAFDFTGAIMRSRSTENRDPSRYQSSFDAPHPVFKDRADQTTENPCSCSVVTRAELTHEQVEALSLVCGRRCSENQCRGCSSIQGVETNPRQRIPEFWDFTDFGQPTMHLTEEKVEIMDIIQKAIDEIRSCK</sequence>
<evidence type="ECO:0000313" key="3">
    <source>
        <dbReference type="Proteomes" id="UP000031443"/>
    </source>
</evidence>
<proteinExistence type="predicted"/>
<accession>M7AVE2</accession>
<dbReference type="Proteomes" id="UP000031443">
    <property type="component" value="Unassembled WGS sequence"/>
</dbReference>
<name>M7AVE2_CHEMY</name>
<protein>
    <submittedName>
        <fullName evidence="2">Uncharacterized protein</fullName>
    </submittedName>
</protein>
<evidence type="ECO:0000256" key="1">
    <source>
        <dbReference type="SAM" id="MobiDB-lite"/>
    </source>
</evidence>
<reference evidence="3" key="1">
    <citation type="journal article" date="2013" name="Nat. Genet.">
        <title>The draft genomes of soft-shell turtle and green sea turtle yield insights into the development and evolution of the turtle-specific body plan.</title>
        <authorList>
            <person name="Wang Z."/>
            <person name="Pascual-Anaya J."/>
            <person name="Zadissa A."/>
            <person name="Li W."/>
            <person name="Niimura Y."/>
            <person name="Huang Z."/>
            <person name="Li C."/>
            <person name="White S."/>
            <person name="Xiong Z."/>
            <person name="Fang D."/>
            <person name="Wang B."/>
            <person name="Ming Y."/>
            <person name="Chen Y."/>
            <person name="Zheng Y."/>
            <person name="Kuraku S."/>
            <person name="Pignatelli M."/>
            <person name="Herrero J."/>
            <person name="Beal K."/>
            <person name="Nozawa M."/>
            <person name="Li Q."/>
            <person name="Wang J."/>
            <person name="Zhang H."/>
            <person name="Yu L."/>
            <person name="Shigenobu S."/>
            <person name="Wang J."/>
            <person name="Liu J."/>
            <person name="Flicek P."/>
            <person name="Searle S."/>
            <person name="Wang J."/>
            <person name="Kuratani S."/>
            <person name="Yin Y."/>
            <person name="Aken B."/>
            <person name="Zhang G."/>
            <person name="Irie N."/>
        </authorList>
    </citation>
    <scope>NUCLEOTIDE SEQUENCE [LARGE SCALE GENOMIC DNA]</scope>
</reference>